<organism evidence="1 2">
    <name type="scientific">Bauhinia variegata</name>
    <name type="common">Purple orchid tree</name>
    <name type="synonym">Phanera variegata</name>
    <dbReference type="NCBI Taxonomy" id="167791"/>
    <lineage>
        <taxon>Eukaryota</taxon>
        <taxon>Viridiplantae</taxon>
        <taxon>Streptophyta</taxon>
        <taxon>Embryophyta</taxon>
        <taxon>Tracheophyta</taxon>
        <taxon>Spermatophyta</taxon>
        <taxon>Magnoliopsida</taxon>
        <taxon>eudicotyledons</taxon>
        <taxon>Gunneridae</taxon>
        <taxon>Pentapetalae</taxon>
        <taxon>rosids</taxon>
        <taxon>fabids</taxon>
        <taxon>Fabales</taxon>
        <taxon>Fabaceae</taxon>
        <taxon>Cercidoideae</taxon>
        <taxon>Cercideae</taxon>
        <taxon>Bauhiniinae</taxon>
        <taxon>Bauhinia</taxon>
    </lineage>
</organism>
<gene>
    <name evidence="1" type="ORF">L6164_004691</name>
</gene>
<accession>A0ACB9PNR9</accession>
<evidence type="ECO:0000313" key="1">
    <source>
        <dbReference type="EMBL" id="KAI4350218.1"/>
    </source>
</evidence>
<comment type="caution">
    <text evidence="1">The sequence shown here is derived from an EMBL/GenBank/DDBJ whole genome shotgun (WGS) entry which is preliminary data.</text>
</comment>
<dbReference type="EMBL" id="CM039428">
    <property type="protein sequence ID" value="KAI4350218.1"/>
    <property type="molecule type" value="Genomic_DNA"/>
</dbReference>
<name>A0ACB9PNR9_BAUVA</name>
<keyword evidence="2" id="KW-1185">Reference proteome</keyword>
<protein>
    <submittedName>
        <fullName evidence="1">Uncharacterized protein</fullName>
    </submittedName>
</protein>
<proteinExistence type="predicted"/>
<dbReference type="Proteomes" id="UP000828941">
    <property type="component" value="Chromosome 3"/>
</dbReference>
<reference evidence="1 2" key="1">
    <citation type="journal article" date="2022" name="DNA Res.">
        <title>Chromosomal-level genome assembly of the orchid tree Bauhinia variegata (Leguminosae; Cercidoideae) supports the allotetraploid origin hypothesis of Bauhinia.</title>
        <authorList>
            <person name="Zhong Y."/>
            <person name="Chen Y."/>
            <person name="Zheng D."/>
            <person name="Pang J."/>
            <person name="Liu Y."/>
            <person name="Luo S."/>
            <person name="Meng S."/>
            <person name="Qian L."/>
            <person name="Wei D."/>
            <person name="Dai S."/>
            <person name="Zhou R."/>
        </authorList>
    </citation>
    <scope>NUCLEOTIDE SEQUENCE [LARGE SCALE GENOMIC DNA]</scope>
    <source>
        <strain evidence="1">BV-YZ2020</strain>
    </source>
</reference>
<sequence>MATTMADLISNSPDTNTLSVSSLMGSTKKRSKLTRISEDNEKKKKKGMKGTKVEEDNGPKISRPCSECGKKFWSWKALFGHMRCHPERQWNPRNIYDGRGS</sequence>
<evidence type="ECO:0000313" key="2">
    <source>
        <dbReference type="Proteomes" id="UP000828941"/>
    </source>
</evidence>